<reference evidence="1" key="1">
    <citation type="submission" date="2019-12" db="EMBL/GenBank/DDBJ databases">
        <title>Epidemiological and comparative genomic analysis of Bacillus anthracis isolated from northern Vietnam.</title>
        <authorList>
            <person name="Hoang T.T.H."/>
            <person name="Dang D.A."/>
            <person name="Pham M.H."/>
            <person name="Luong M.H."/>
            <person name="Tran N.D."/>
            <person name="Nguyen T.H."/>
            <person name="Nguyen T.T."/>
            <person name="Inoue S."/>
            <person name="Morikawa S."/>
            <person name="Okutani A."/>
        </authorList>
    </citation>
    <scope>NUCLEOTIDE SEQUENCE</scope>
    <source>
        <strain evidence="1">QuyetLC</strain>
    </source>
</reference>
<protein>
    <submittedName>
        <fullName evidence="1">Uncharacterized protein</fullName>
    </submittedName>
</protein>
<comment type="caution">
    <text evidence="1">The sequence shown here is derived from an EMBL/GenBank/DDBJ whole genome shotgun (WGS) entry which is preliminary data.</text>
</comment>
<proteinExistence type="predicted"/>
<name>A0A640MLD4_BACAN</name>
<gene>
    <name evidence="1" type="ORF">QuyetLC_54750</name>
</gene>
<accession>A0A640MLD4</accession>
<reference evidence="1" key="2">
    <citation type="submission" date="2019-12" db="EMBL/GenBank/DDBJ databases">
        <authorList>
            <person name="Hoang T.H.H."/>
            <person name="Okutani A."/>
        </authorList>
    </citation>
    <scope>NUCLEOTIDE SEQUENCE</scope>
    <source>
        <strain evidence="1">QuyetLC</strain>
    </source>
</reference>
<dbReference type="AlphaFoldDB" id="A0A640MLD4"/>
<sequence length="46" mass="5213">MQKRKTKETTCKVLKNGKLVGYLTANDEQKGKDIELDRKGYTIVAV</sequence>
<evidence type="ECO:0000313" key="1">
    <source>
        <dbReference type="EMBL" id="GEU13048.1"/>
    </source>
</evidence>
<organism evidence="1">
    <name type="scientific">Bacillus anthracis</name>
    <name type="common">anthrax bacterium</name>
    <dbReference type="NCBI Taxonomy" id="1392"/>
    <lineage>
        <taxon>Bacteria</taxon>
        <taxon>Bacillati</taxon>
        <taxon>Bacillota</taxon>
        <taxon>Bacilli</taxon>
        <taxon>Bacillales</taxon>
        <taxon>Bacillaceae</taxon>
        <taxon>Bacillus</taxon>
        <taxon>Bacillus cereus group</taxon>
    </lineage>
</organism>
<dbReference type="EMBL" id="BLEY01000100">
    <property type="protein sequence ID" value="GEU13048.1"/>
    <property type="molecule type" value="Genomic_DNA"/>
</dbReference>